<evidence type="ECO:0000256" key="4">
    <source>
        <dbReference type="ARBA" id="ARBA00022692"/>
    </source>
</evidence>
<reference evidence="12 13" key="1">
    <citation type="submission" date="2017-01" db="EMBL/GenBank/DDBJ databases">
        <authorList>
            <person name="Mah S.A."/>
            <person name="Swanson W.J."/>
            <person name="Moy G.W."/>
            <person name="Vacquier V.D."/>
        </authorList>
    </citation>
    <scope>NUCLEOTIDE SEQUENCE [LARGE SCALE GENOMIC DNA]</scope>
    <source>
        <strain evidence="12 13">ASpG1</strain>
    </source>
</reference>
<feature type="transmembrane region" description="Helical" evidence="9">
    <location>
        <begin position="193"/>
        <end position="214"/>
    </location>
</feature>
<dbReference type="PRINTS" id="PR01755">
    <property type="entry name" value="SECFTRNLCASE"/>
</dbReference>
<keyword evidence="4 9" id="KW-0812">Transmembrane</keyword>
<evidence type="ECO:0000313" key="13">
    <source>
        <dbReference type="Proteomes" id="UP000186400"/>
    </source>
</evidence>
<dbReference type="EMBL" id="FTMS01000014">
    <property type="protein sequence ID" value="SIQ74901.1"/>
    <property type="molecule type" value="Genomic_DNA"/>
</dbReference>
<dbReference type="HAMAP" id="MF_01464_B">
    <property type="entry name" value="SecF_B"/>
    <property type="match status" value="1"/>
</dbReference>
<dbReference type="OrthoDB" id="9805019at2"/>
<dbReference type="AlphaFoldDB" id="A0A1N6VAK1"/>
<keyword evidence="7 9" id="KW-0811">Translocation</keyword>
<feature type="transmembrane region" description="Helical" evidence="9">
    <location>
        <begin position="268"/>
        <end position="295"/>
    </location>
</feature>
<comment type="similarity">
    <text evidence="9">Belongs to the SecD/SecF family. SecF subfamily.</text>
</comment>
<dbReference type="PANTHER" id="PTHR30081">
    <property type="entry name" value="PROTEIN-EXPORT MEMBRANE PROTEIN SEC"/>
    <property type="match status" value="1"/>
</dbReference>
<keyword evidence="6 9" id="KW-1133">Transmembrane helix</keyword>
<evidence type="ECO:0000256" key="7">
    <source>
        <dbReference type="ARBA" id="ARBA00023010"/>
    </source>
</evidence>
<dbReference type="Pfam" id="PF02355">
    <property type="entry name" value="SecD_SecF_C"/>
    <property type="match status" value="1"/>
</dbReference>
<evidence type="ECO:0000256" key="6">
    <source>
        <dbReference type="ARBA" id="ARBA00022989"/>
    </source>
</evidence>
<dbReference type="InterPro" id="IPR048634">
    <property type="entry name" value="SecD_SecF_C"/>
</dbReference>
<keyword evidence="2 9" id="KW-0813">Transport</keyword>
<dbReference type="GO" id="GO:0005886">
    <property type="term" value="C:plasma membrane"/>
    <property type="evidence" value="ECO:0007669"/>
    <property type="project" value="UniProtKB-SubCell"/>
</dbReference>
<keyword evidence="8 9" id="KW-0472">Membrane</keyword>
<comment type="function">
    <text evidence="9">Part of the Sec protein translocase complex. Interacts with the SecYEG preprotein conducting channel. SecDF uses the proton motive force (PMF) to complete protein translocation after the ATP-dependent function of SecA.</text>
</comment>
<dbReference type="GO" id="GO:0043952">
    <property type="term" value="P:protein transport by the Sec complex"/>
    <property type="evidence" value="ECO:0007669"/>
    <property type="project" value="UniProtKB-UniRule"/>
</dbReference>
<dbReference type="InterPro" id="IPR005665">
    <property type="entry name" value="SecF_bac"/>
</dbReference>
<evidence type="ECO:0000256" key="5">
    <source>
        <dbReference type="ARBA" id="ARBA00022927"/>
    </source>
</evidence>
<dbReference type="STRING" id="159291.SAMN05920897_11443"/>
<dbReference type="Gene3D" id="1.20.1640.10">
    <property type="entry name" value="Multidrug efflux transporter AcrB transmembrane domain"/>
    <property type="match status" value="1"/>
</dbReference>
<feature type="transmembrane region" description="Helical" evidence="9">
    <location>
        <begin position="244"/>
        <end position="262"/>
    </location>
</feature>
<proteinExistence type="inferred from homology"/>
<evidence type="ECO:0000256" key="3">
    <source>
        <dbReference type="ARBA" id="ARBA00022475"/>
    </source>
</evidence>
<gene>
    <name evidence="9" type="primary">secF</name>
    <name evidence="12" type="ORF">SAMN05920897_11443</name>
</gene>
<dbReference type="NCBIfam" id="TIGR00966">
    <property type="entry name" value="transloc_SecF"/>
    <property type="match status" value="1"/>
</dbReference>
<sequence length="364" mass="39766">MTRVFDFMKSRLIMMLLSAVVIVGGIAGTVVQGGFNLGIDFRAGLSMTVGISGDVSEDDLRAALTGFEGAQVQRLGAEADQRFVIRVRDEGTDGDDVQEGFAERTSRELLDVLAGAFPASQVEELETVYVGPRFSRDLTQQALFLTVFALLLILAYLWFRFRLEYAASSIVALLHDVVVILGVIGTLQMEVSTATIAAVLTIIGYSLNDTIVIFDRIRENEVLLREKDFRTVINTSITQSLSRTIITSVTTLLAVGAIYIFSTGAIQLFALTLIIGVLVGTYSSVFVASPVLFFWHIRAGVHRRRKDAERYHRGAVSRSSEGETTKQSGAKAAQAAVDRQAADAEAAKREILQKRRGQKKKGGH</sequence>
<evidence type="ECO:0000313" key="12">
    <source>
        <dbReference type="EMBL" id="SIQ74901.1"/>
    </source>
</evidence>
<evidence type="ECO:0000256" key="10">
    <source>
        <dbReference type="SAM" id="MobiDB-lite"/>
    </source>
</evidence>
<dbReference type="InterPro" id="IPR022813">
    <property type="entry name" value="SecD/SecF_arch_bac"/>
</dbReference>
<feature type="transmembrane region" description="Helical" evidence="9">
    <location>
        <begin position="166"/>
        <end position="187"/>
    </location>
</feature>
<organism evidence="12 13">
    <name type="scientific">Alkalispirochaeta americana</name>
    <dbReference type="NCBI Taxonomy" id="159291"/>
    <lineage>
        <taxon>Bacteria</taxon>
        <taxon>Pseudomonadati</taxon>
        <taxon>Spirochaetota</taxon>
        <taxon>Spirochaetia</taxon>
        <taxon>Spirochaetales</taxon>
        <taxon>Spirochaetaceae</taxon>
        <taxon>Alkalispirochaeta</taxon>
    </lineage>
</organism>
<protein>
    <recommendedName>
        <fullName evidence="9">Protein-export membrane protein SecF</fullName>
    </recommendedName>
</protein>
<dbReference type="RefSeq" id="WP_076489347.1">
    <property type="nucleotide sequence ID" value="NZ_FTMS01000014.1"/>
</dbReference>
<dbReference type="Proteomes" id="UP000186400">
    <property type="component" value="Unassembled WGS sequence"/>
</dbReference>
<feature type="compositionally biased region" description="Basic and acidic residues" evidence="10">
    <location>
        <begin position="340"/>
        <end position="353"/>
    </location>
</feature>
<name>A0A1N6VAK1_9SPIO</name>
<evidence type="ECO:0000256" key="2">
    <source>
        <dbReference type="ARBA" id="ARBA00022448"/>
    </source>
</evidence>
<feature type="transmembrane region" description="Helical" evidence="9">
    <location>
        <begin position="12"/>
        <end position="35"/>
    </location>
</feature>
<dbReference type="GO" id="GO:0015450">
    <property type="term" value="F:protein-transporting ATPase activity"/>
    <property type="evidence" value="ECO:0007669"/>
    <property type="project" value="InterPro"/>
</dbReference>
<comment type="subunit">
    <text evidence="9">Forms a complex with SecD. Part of the essential Sec protein translocation apparatus which comprises SecA, SecYEG and auxiliary proteins SecDF. Other proteins may also be involved.</text>
</comment>
<feature type="compositionally biased region" description="Basic residues" evidence="10">
    <location>
        <begin position="354"/>
        <end position="364"/>
    </location>
</feature>
<feature type="transmembrane region" description="Helical" evidence="9">
    <location>
        <begin position="142"/>
        <end position="159"/>
    </location>
</feature>
<dbReference type="InterPro" id="IPR022645">
    <property type="entry name" value="SecD/SecF_bac"/>
</dbReference>
<dbReference type="GO" id="GO:0065002">
    <property type="term" value="P:intracellular protein transmembrane transport"/>
    <property type="evidence" value="ECO:0007669"/>
    <property type="project" value="UniProtKB-UniRule"/>
</dbReference>
<evidence type="ECO:0000259" key="11">
    <source>
        <dbReference type="Pfam" id="PF02355"/>
    </source>
</evidence>
<dbReference type="InterPro" id="IPR055344">
    <property type="entry name" value="SecD_SecF_C_bact"/>
</dbReference>
<dbReference type="GO" id="GO:0006605">
    <property type="term" value="P:protein targeting"/>
    <property type="evidence" value="ECO:0007669"/>
    <property type="project" value="UniProtKB-UniRule"/>
</dbReference>
<feature type="region of interest" description="Disordered" evidence="10">
    <location>
        <begin position="308"/>
        <end position="364"/>
    </location>
</feature>
<keyword evidence="5 9" id="KW-0653">Protein transport</keyword>
<evidence type="ECO:0000256" key="8">
    <source>
        <dbReference type="ARBA" id="ARBA00023136"/>
    </source>
</evidence>
<keyword evidence="3 9" id="KW-1003">Cell membrane</keyword>
<dbReference type="NCBIfam" id="TIGR00916">
    <property type="entry name" value="2A0604s01"/>
    <property type="match status" value="1"/>
</dbReference>
<dbReference type="PANTHER" id="PTHR30081:SF8">
    <property type="entry name" value="PROTEIN TRANSLOCASE SUBUNIT SECF"/>
    <property type="match status" value="1"/>
</dbReference>
<feature type="compositionally biased region" description="Low complexity" evidence="10">
    <location>
        <begin position="330"/>
        <end position="339"/>
    </location>
</feature>
<dbReference type="SUPFAM" id="SSF82866">
    <property type="entry name" value="Multidrug efflux transporter AcrB transmembrane domain"/>
    <property type="match status" value="1"/>
</dbReference>
<evidence type="ECO:0000256" key="1">
    <source>
        <dbReference type="ARBA" id="ARBA00004651"/>
    </source>
</evidence>
<comment type="subcellular location">
    <subcellularLocation>
        <location evidence="1 9">Cell membrane</location>
        <topology evidence="1 9">Multi-pass membrane protein</topology>
    </subcellularLocation>
</comment>
<accession>A0A1N6VAK1</accession>
<evidence type="ECO:0000256" key="9">
    <source>
        <dbReference type="HAMAP-Rule" id="MF_01464"/>
    </source>
</evidence>
<feature type="domain" description="Protein export membrane protein SecD/SecF C-terminal" evidence="11">
    <location>
        <begin position="121"/>
        <end position="296"/>
    </location>
</feature>
<keyword evidence="13" id="KW-1185">Reference proteome</keyword>